<organism evidence="10 11">
    <name type="scientific">Phanerochaete sordida</name>
    <dbReference type="NCBI Taxonomy" id="48140"/>
    <lineage>
        <taxon>Eukaryota</taxon>
        <taxon>Fungi</taxon>
        <taxon>Dikarya</taxon>
        <taxon>Basidiomycota</taxon>
        <taxon>Agaricomycotina</taxon>
        <taxon>Agaricomycetes</taxon>
        <taxon>Polyporales</taxon>
        <taxon>Phanerochaetaceae</taxon>
        <taxon>Phanerochaete</taxon>
    </lineage>
</organism>
<dbReference type="GO" id="GO:0005524">
    <property type="term" value="F:ATP binding"/>
    <property type="evidence" value="ECO:0007669"/>
    <property type="project" value="UniProtKB-KW"/>
</dbReference>
<evidence type="ECO:0000313" key="10">
    <source>
        <dbReference type="EMBL" id="GJE88197.1"/>
    </source>
</evidence>
<reference evidence="10 11" key="1">
    <citation type="submission" date="2021-08" db="EMBL/GenBank/DDBJ databases">
        <title>Draft Genome Sequence of Phanerochaete sordida strain YK-624.</title>
        <authorList>
            <person name="Mori T."/>
            <person name="Dohra H."/>
            <person name="Suzuki T."/>
            <person name="Kawagishi H."/>
            <person name="Hirai H."/>
        </authorList>
    </citation>
    <scope>NUCLEOTIDE SEQUENCE [LARGE SCALE GENOMIC DNA]</scope>
    <source>
        <strain evidence="10 11">YK-624</strain>
    </source>
</reference>
<dbReference type="InterPro" id="IPR050236">
    <property type="entry name" value="Ser_Thr_kinase_AGC"/>
</dbReference>
<proteinExistence type="predicted"/>
<dbReference type="PROSITE" id="PS50011">
    <property type="entry name" value="PROTEIN_KINASE_DOM"/>
    <property type="match status" value="1"/>
</dbReference>
<dbReference type="PANTHER" id="PTHR24356">
    <property type="entry name" value="SERINE/THREONINE-PROTEIN KINASE"/>
    <property type="match status" value="1"/>
</dbReference>
<dbReference type="PROSITE" id="PS00108">
    <property type="entry name" value="PROTEIN_KINASE_ST"/>
    <property type="match status" value="1"/>
</dbReference>
<dbReference type="PANTHER" id="PTHR24356:SF1">
    <property type="entry name" value="SERINE_THREONINE-PROTEIN KINASE GREATWALL"/>
    <property type="match status" value="1"/>
</dbReference>
<keyword evidence="11" id="KW-1185">Reference proteome</keyword>
<dbReference type="Gene3D" id="3.30.200.20">
    <property type="entry name" value="Phosphorylase Kinase, domain 1"/>
    <property type="match status" value="1"/>
</dbReference>
<sequence>MHENKTFSIVRKIGEGAQAAVYLATDESGYASALKLMPSSYGDLESIQTEQDILRAAAERGEPFIARLVMSFRDDLFICFVMRMYAGSLEDLMYPQLRDRNSPVPRNIHAMAAELVCGLARLHKMGYAHLDIKLDNILLSSTGHIVYTDFGMAAPVNAQGCTSAATANGTPGYGAPEGYLSDLLGRDGRITQKADVWSLGILLVQVLNQTEYPMYTSLALRKVEEWGIVRDVDDDTARARTAEAVRFLVATTDPLEIPEIQQIATRDPALHDLLSKMLVRSPQERWTAEQLQGHHFFQDVNWCELERCA</sequence>
<keyword evidence="5 10" id="KW-0418">Kinase</keyword>
<evidence type="ECO:0000256" key="6">
    <source>
        <dbReference type="ARBA" id="ARBA00022840"/>
    </source>
</evidence>
<evidence type="ECO:0000256" key="2">
    <source>
        <dbReference type="ARBA" id="ARBA00022527"/>
    </source>
</evidence>
<gene>
    <name evidence="10" type="ORF">PsYK624_042800</name>
</gene>
<dbReference type="Gene3D" id="1.10.510.10">
    <property type="entry name" value="Transferase(Phosphotransferase) domain 1"/>
    <property type="match status" value="1"/>
</dbReference>
<dbReference type="OrthoDB" id="193860at2759"/>
<evidence type="ECO:0000256" key="7">
    <source>
        <dbReference type="ARBA" id="ARBA00047899"/>
    </source>
</evidence>
<dbReference type="InterPro" id="IPR011009">
    <property type="entry name" value="Kinase-like_dom_sf"/>
</dbReference>
<evidence type="ECO:0000256" key="4">
    <source>
        <dbReference type="ARBA" id="ARBA00022741"/>
    </source>
</evidence>
<dbReference type="GO" id="GO:0004674">
    <property type="term" value="F:protein serine/threonine kinase activity"/>
    <property type="evidence" value="ECO:0007669"/>
    <property type="project" value="UniProtKB-KW"/>
</dbReference>
<dbReference type="SUPFAM" id="SSF56112">
    <property type="entry name" value="Protein kinase-like (PK-like)"/>
    <property type="match status" value="1"/>
</dbReference>
<dbReference type="AlphaFoldDB" id="A0A9P3LBU5"/>
<evidence type="ECO:0000256" key="1">
    <source>
        <dbReference type="ARBA" id="ARBA00012513"/>
    </source>
</evidence>
<dbReference type="Pfam" id="PF00069">
    <property type="entry name" value="Pkinase"/>
    <property type="match status" value="1"/>
</dbReference>
<dbReference type="InterPro" id="IPR000719">
    <property type="entry name" value="Prot_kinase_dom"/>
</dbReference>
<dbReference type="EC" id="2.7.11.1" evidence="1"/>
<comment type="caution">
    <text evidence="10">The sequence shown here is derived from an EMBL/GenBank/DDBJ whole genome shotgun (WGS) entry which is preliminary data.</text>
</comment>
<dbReference type="SMART" id="SM00220">
    <property type="entry name" value="S_TKc"/>
    <property type="match status" value="1"/>
</dbReference>
<evidence type="ECO:0000256" key="8">
    <source>
        <dbReference type="ARBA" id="ARBA00048679"/>
    </source>
</evidence>
<dbReference type="Proteomes" id="UP000703269">
    <property type="component" value="Unassembled WGS sequence"/>
</dbReference>
<evidence type="ECO:0000313" key="11">
    <source>
        <dbReference type="Proteomes" id="UP000703269"/>
    </source>
</evidence>
<evidence type="ECO:0000259" key="9">
    <source>
        <dbReference type="PROSITE" id="PS50011"/>
    </source>
</evidence>
<keyword evidence="3" id="KW-0808">Transferase</keyword>
<accession>A0A9P3LBU5</accession>
<evidence type="ECO:0000256" key="3">
    <source>
        <dbReference type="ARBA" id="ARBA00022679"/>
    </source>
</evidence>
<feature type="domain" description="Protein kinase" evidence="9">
    <location>
        <begin position="7"/>
        <end position="297"/>
    </location>
</feature>
<keyword evidence="2" id="KW-0723">Serine/threonine-protein kinase</keyword>
<protein>
    <recommendedName>
        <fullName evidence="1">non-specific serine/threonine protein kinase</fullName>
        <ecNumber evidence="1">2.7.11.1</ecNumber>
    </recommendedName>
</protein>
<keyword evidence="4" id="KW-0547">Nucleotide-binding</keyword>
<dbReference type="InterPro" id="IPR008271">
    <property type="entry name" value="Ser/Thr_kinase_AS"/>
</dbReference>
<name>A0A9P3LBU5_9APHY</name>
<comment type="catalytic activity">
    <reaction evidence="7">
        <text>L-threonyl-[protein] + ATP = O-phospho-L-threonyl-[protein] + ADP + H(+)</text>
        <dbReference type="Rhea" id="RHEA:46608"/>
        <dbReference type="Rhea" id="RHEA-COMP:11060"/>
        <dbReference type="Rhea" id="RHEA-COMP:11605"/>
        <dbReference type="ChEBI" id="CHEBI:15378"/>
        <dbReference type="ChEBI" id="CHEBI:30013"/>
        <dbReference type="ChEBI" id="CHEBI:30616"/>
        <dbReference type="ChEBI" id="CHEBI:61977"/>
        <dbReference type="ChEBI" id="CHEBI:456216"/>
        <dbReference type="EC" id="2.7.11.1"/>
    </reaction>
</comment>
<dbReference type="EMBL" id="BPQB01000008">
    <property type="protein sequence ID" value="GJE88197.1"/>
    <property type="molecule type" value="Genomic_DNA"/>
</dbReference>
<comment type="catalytic activity">
    <reaction evidence="8">
        <text>L-seryl-[protein] + ATP = O-phospho-L-seryl-[protein] + ADP + H(+)</text>
        <dbReference type="Rhea" id="RHEA:17989"/>
        <dbReference type="Rhea" id="RHEA-COMP:9863"/>
        <dbReference type="Rhea" id="RHEA-COMP:11604"/>
        <dbReference type="ChEBI" id="CHEBI:15378"/>
        <dbReference type="ChEBI" id="CHEBI:29999"/>
        <dbReference type="ChEBI" id="CHEBI:30616"/>
        <dbReference type="ChEBI" id="CHEBI:83421"/>
        <dbReference type="ChEBI" id="CHEBI:456216"/>
        <dbReference type="EC" id="2.7.11.1"/>
    </reaction>
</comment>
<keyword evidence="6" id="KW-0067">ATP-binding</keyword>
<evidence type="ECO:0000256" key="5">
    <source>
        <dbReference type="ARBA" id="ARBA00022777"/>
    </source>
</evidence>